<comment type="caution">
    <text evidence="1">The sequence shown here is derived from an EMBL/GenBank/DDBJ whole genome shotgun (WGS) entry which is preliminary data.</text>
</comment>
<name>A0A4C1VIV4_EUMVA</name>
<proteinExistence type="predicted"/>
<dbReference type="EMBL" id="BGZK01000356">
    <property type="protein sequence ID" value="GBP38906.1"/>
    <property type="molecule type" value="Genomic_DNA"/>
</dbReference>
<organism evidence="1 2">
    <name type="scientific">Eumeta variegata</name>
    <name type="common">Bagworm moth</name>
    <name type="synonym">Eumeta japonica</name>
    <dbReference type="NCBI Taxonomy" id="151549"/>
    <lineage>
        <taxon>Eukaryota</taxon>
        <taxon>Metazoa</taxon>
        <taxon>Ecdysozoa</taxon>
        <taxon>Arthropoda</taxon>
        <taxon>Hexapoda</taxon>
        <taxon>Insecta</taxon>
        <taxon>Pterygota</taxon>
        <taxon>Neoptera</taxon>
        <taxon>Endopterygota</taxon>
        <taxon>Lepidoptera</taxon>
        <taxon>Glossata</taxon>
        <taxon>Ditrysia</taxon>
        <taxon>Tineoidea</taxon>
        <taxon>Psychidae</taxon>
        <taxon>Oiketicinae</taxon>
        <taxon>Eumeta</taxon>
    </lineage>
</organism>
<evidence type="ECO:0000313" key="1">
    <source>
        <dbReference type="EMBL" id="GBP38906.1"/>
    </source>
</evidence>
<dbReference type="Proteomes" id="UP000299102">
    <property type="component" value="Unassembled WGS sequence"/>
</dbReference>
<dbReference type="AlphaFoldDB" id="A0A4C1VIV4"/>
<keyword evidence="2" id="KW-1185">Reference proteome</keyword>
<evidence type="ECO:0000313" key="2">
    <source>
        <dbReference type="Proteomes" id="UP000299102"/>
    </source>
</evidence>
<accession>A0A4C1VIV4</accession>
<gene>
    <name evidence="1" type="ORF">EVAR_95655_1</name>
</gene>
<reference evidence="1 2" key="1">
    <citation type="journal article" date="2019" name="Commun. Biol.">
        <title>The bagworm genome reveals a unique fibroin gene that provides high tensile strength.</title>
        <authorList>
            <person name="Kono N."/>
            <person name="Nakamura H."/>
            <person name="Ohtoshi R."/>
            <person name="Tomita M."/>
            <person name="Numata K."/>
            <person name="Arakawa K."/>
        </authorList>
    </citation>
    <scope>NUCLEOTIDE SEQUENCE [LARGE SCALE GENOMIC DNA]</scope>
</reference>
<protein>
    <submittedName>
        <fullName evidence="1">Uncharacterized protein</fullName>
    </submittedName>
</protein>
<sequence length="153" mass="17254">MFAVRSRKALARVIHIGKVNIACICMAKISDMAKLKLEMAITRSRRRLERDNEEAGSALVTLLELRVSMGADNHSLSCGSYTRLPFGNIKKNLLIRSLIKHLNYLSRMSSKPLILKQKAGRLFRVAFSEKPDGRASKESEAETIKKLLLKWNA</sequence>